<dbReference type="GO" id="GO:0016887">
    <property type="term" value="F:ATP hydrolysis activity"/>
    <property type="evidence" value="ECO:0007669"/>
    <property type="project" value="InterPro"/>
</dbReference>
<sequence length="555" mass="63824">MKPHIKFHLDKDLFLAILVSITGSLIALTMFFLSGYMVTQSALGMPIYALMILVVSVKLFGFLRAMTRYVERLLSHRTTFTMLRNIRVQFVKQLFPRVPNIYRKFRSSDLISRMVNKVEALQNIYLRVYYPPFVIGLTALIAAVALIYFSIAHAILIVISMLFYLWIIPWLSAKRVRILKQQVTTHEQKMLGEFYDYKAGYQELITFNQQDAYKKKVVRSLEYYDRLQAKENRFLTFYDYILNLISIITIFLSLALAVVQIEHGYLDVIYVTSMILMILTLFEQAIPMSNFAYYKADTDQALTDINEVFHSSITTPKLTVQTKQEPVFSISNLNFKYFNQETLVLNDINLTIHKGEKVAIIGPSGSGKSTLMQLLCGLYEIEEGRVELYGQSITQINENDRYNEINALLQSQQIFDGTVRENLLSNQKDENLIDVLNMLNLSYLNLNTQLTLDGTSLSGGEIQRLSLARLFLKSSNIWLLDEPTTALDEDNTTNVMKEINKQAETLVVATHDLDLLPYFDTIIVMVEGEVVEYGDYVSLSQNKGYLNRMIHINKL</sequence>
<evidence type="ECO:0000256" key="4">
    <source>
        <dbReference type="ARBA" id="ARBA00022840"/>
    </source>
</evidence>
<evidence type="ECO:0000256" key="5">
    <source>
        <dbReference type="ARBA" id="ARBA00022989"/>
    </source>
</evidence>
<proteinExistence type="predicted"/>
<dbReference type="InterPro" id="IPR003439">
    <property type="entry name" value="ABC_transporter-like_ATP-bd"/>
</dbReference>
<name>A0A3S7GTU5_STAHO</name>
<dbReference type="PROSITE" id="PS50893">
    <property type="entry name" value="ABC_TRANSPORTER_2"/>
    <property type="match status" value="1"/>
</dbReference>
<dbReference type="PROSITE" id="PS00211">
    <property type="entry name" value="ABC_TRANSPORTER_1"/>
    <property type="match status" value="1"/>
</dbReference>
<dbReference type="AlphaFoldDB" id="A0A3S7GTU5"/>
<dbReference type="InterPro" id="IPR039421">
    <property type="entry name" value="Type_1_exporter"/>
</dbReference>
<dbReference type="RefSeq" id="WP_017175975.1">
    <property type="nucleotide sequence ID" value="NZ_CP014107.1"/>
</dbReference>
<dbReference type="InterPro" id="IPR011527">
    <property type="entry name" value="ABC1_TM_dom"/>
</dbReference>
<feature type="transmembrane region" description="Helical" evidence="8">
    <location>
        <begin position="240"/>
        <end position="259"/>
    </location>
</feature>
<dbReference type="GO" id="GO:0005524">
    <property type="term" value="F:ATP binding"/>
    <property type="evidence" value="ECO:0007669"/>
    <property type="project" value="UniProtKB-KW"/>
</dbReference>
<dbReference type="SUPFAM" id="SSF90123">
    <property type="entry name" value="ABC transporter transmembrane region"/>
    <property type="match status" value="1"/>
</dbReference>
<evidence type="ECO:0000256" key="6">
    <source>
        <dbReference type="ARBA" id="ARBA00023136"/>
    </source>
</evidence>
<evidence type="ECO:0000256" key="8">
    <source>
        <dbReference type="SAM" id="Phobius"/>
    </source>
</evidence>
<feature type="transmembrane region" description="Helical" evidence="8">
    <location>
        <begin position="12"/>
        <end position="33"/>
    </location>
</feature>
<dbReference type="SUPFAM" id="SSF52540">
    <property type="entry name" value="P-loop containing nucleoside triphosphate hydrolases"/>
    <property type="match status" value="1"/>
</dbReference>
<keyword evidence="6 8" id="KW-0472">Membrane</keyword>
<dbReference type="InterPro" id="IPR003593">
    <property type="entry name" value="AAA+_ATPase"/>
</dbReference>
<dbReference type="PROSITE" id="PS50929">
    <property type="entry name" value="ABC_TM1F"/>
    <property type="match status" value="1"/>
</dbReference>
<dbReference type="Gene3D" id="1.20.1560.10">
    <property type="entry name" value="ABC transporter type 1, transmembrane domain"/>
    <property type="match status" value="1"/>
</dbReference>
<gene>
    <name evidence="11" type="ORF">AZE34_03360</name>
    <name evidence="12" type="ORF">J7T32_004580</name>
</gene>
<feature type="transmembrane region" description="Helical" evidence="8">
    <location>
        <begin position="155"/>
        <end position="173"/>
    </location>
</feature>
<keyword evidence="3" id="KW-0547">Nucleotide-binding</keyword>
<dbReference type="PANTHER" id="PTHR24221">
    <property type="entry name" value="ATP-BINDING CASSETTE SUB-FAMILY B"/>
    <property type="match status" value="1"/>
</dbReference>
<dbReference type="EMBL" id="JAGHKT020000004">
    <property type="protein sequence ID" value="MCM5672044.1"/>
    <property type="molecule type" value="Genomic_DNA"/>
</dbReference>
<dbReference type="PANTHER" id="PTHR24221:SF653">
    <property type="entry name" value="TRANSPORT ATP-BINDING PROTEIN CYDC"/>
    <property type="match status" value="1"/>
</dbReference>
<evidence type="ECO:0000256" key="1">
    <source>
        <dbReference type="ARBA" id="ARBA00004651"/>
    </source>
</evidence>
<dbReference type="CDD" id="cd03228">
    <property type="entry name" value="ABCC_MRP_Like"/>
    <property type="match status" value="1"/>
</dbReference>
<dbReference type="InterPro" id="IPR036640">
    <property type="entry name" value="ABC1_TM_sf"/>
</dbReference>
<feature type="transmembrane region" description="Helical" evidence="8">
    <location>
        <begin position="265"/>
        <end position="282"/>
    </location>
</feature>
<feature type="domain" description="ABC transporter" evidence="9">
    <location>
        <begin position="328"/>
        <end position="552"/>
    </location>
</feature>
<dbReference type="InterPro" id="IPR027417">
    <property type="entry name" value="P-loop_NTPase"/>
</dbReference>
<feature type="domain" description="ABC transmembrane type-1" evidence="10">
    <location>
        <begin position="14"/>
        <end position="291"/>
    </location>
</feature>
<dbReference type="SMART" id="SM00382">
    <property type="entry name" value="AAA"/>
    <property type="match status" value="1"/>
</dbReference>
<dbReference type="InterPro" id="IPR017871">
    <property type="entry name" value="ABC_transporter-like_CS"/>
</dbReference>
<dbReference type="GO" id="GO:0034040">
    <property type="term" value="F:ATPase-coupled lipid transmembrane transporter activity"/>
    <property type="evidence" value="ECO:0007669"/>
    <property type="project" value="TreeGrafter"/>
</dbReference>
<keyword evidence="13" id="KW-1185">Reference proteome</keyword>
<keyword evidence="5 8" id="KW-1133">Transmembrane helix</keyword>
<dbReference type="EMBL" id="CP014567">
    <property type="protein sequence ID" value="AVI05847.1"/>
    <property type="molecule type" value="Genomic_DNA"/>
</dbReference>
<evidence type="ECO:0000256" key="3">
    <source>
        <dbReference type="ARBA" id="ARBA00022741"/>
    </source>
</evidence>
<comment type="subcellular location">
    <subcellularLocation>
        <location evidence="1">Cell membrane</location>
        <topology evidence="1">Multi-pass membrane protein</topology>
    </subcellularLocation>
</comment>
<evidence type="ECO:0000256" key="2">
    <source>
        <dbReference type="ARBA" id="ARBA00022692"/>
    </source>
</evidence>
<evidence type="ECO:0000313" key="13">
    <source>
        <dbReference type="Proteomes" id="UP000665944"/>
    </source>
</evidence>
<keyword evidence="4 11" id="KW-0067">ATP-binding</keyword>
<evidence type="ECO:0000259" key="9">
    <source>
        <dbReference type="PROSITE" id="PS50893"/>
    </source>
</evidence>
<evidence type="ECO:0000313" key="12">
    <source>
        <dbReference type="EMBL" id="MCM5672044.1"/>
    </source>
</evidence>
<protein>
    <submittedName>
        <fullName evidence="12">Amino acid ABC transporter ATP-binding/permease protein</fullName>
    </submittedName>
    <submittedName>
        <fullName evidence="11">Cysteine ABC transporter ATP-binding protein</fullName>
    </submittedName>
</protein>
<reference evidence="11" key="1">
    <citation type="submission" date="2016-02" db="EMBL/GenBank/DDBJ databases">
        <title>Genomic sequence of a clinical Staphylococcus hominis isolate.</title>
        <authorList>
            <person name="McClure J.M."/>
            <person name="Zhang K."/>
        </authorList>
    </citation>
    <scope>NUCLEOTIDE SEQUENCE</scope>
    <source>
        <strain evidence="11">C34847</strain>
    </source>
</reference>
<reference evidence="12 13" key="2">
    <citation type="submission" date="2022-06" db="EMBL/GenBank/DDBJ databases">
        <title>Staphylococcus hominis ShoR14 genome sequence.</title>
        <authorList>
            <person name="Yeo C.C."/>
            <person name="Chew C.H."/>
            <person name="Che Hamzah A.M."/>
            <person name="Al-Trad E.I."/>
        </authorList>
    </citation>
    <scope>NUCLEOTIDE SEQUENCE [LARGE SCALE GENOMIC DNA]</scope>
    <source>
        <strain evidence="12 13">ShoR14</strain>
    </source>
</reference>
<comment type="function">
    <text evidence="7">May be involved in multidrug export. Transmembrane domains (TMD) form a pore in the cell membrane and the ATP-binding domain (NBD) is responsible for energy generation.</text>
</comment>
<feature type="transmembrane region" description="Helical" evidence="8">
    <location>
        <begin position="128"/>
        <end position="149"/>
    </location>
</feature>
<dbReference type="Pfam" id="PF00005">
    <property type="entry name" value="ABC_tran"/>
    <property type="match status" value="1"/>
</dbReference>
<evidence type="ECO:0000256" key="7">
    <source>
        <dbReference type="ARBA" id="ARBA00025074"/>
    </source>
</evidence>
<keyword evidence="2 8" id="KW-0812">Transmembrane</keyword>
<dbReference type="Pfam" id="PF00664">
    <property type="entry name" value="ABC_membrane"/>
    <property type="match status" value="1"/>
</dbReference>
<evidence type="ECO:0000313" key="11">
    <source>
        <dbReference type="EMBL" id="AVI05847.1"/>
    </source>
</evidence>
<dbReference type="Gene3D" id="3.40.50.300">
    <property type="entry name" value="P-loop containing nucleotide triphosphate hydrolases"/>
    <property type="match status" value="1"/>
</dbReference>
<feature type="transmembrane region" description="Helical" evidence="8">
    <location>
        <begin position="45"/>
        <end position="63"/>
    </location>
</feature>
<dbReference type="Proteomes" id="UP000665944">
    <property type="component" value="Unassembled WGS sequence"/>
</dbReference>
<organism evidence="11">
    <name type="scientific">Staphylococcus hominis</name>
    <dbReference type="NCBI Taxonomy" id="1290"/>
    <lineage>
        <taxon>Bacteria</taxon>
        <taxon>Bacillati</taxon>
        <taxon>Bacillota</taxon>
        <taxon>Bacilli</taxon>
        <taxon>Bacillales</taxon>
        <taxon>Staphylococcaceae</taxon>
        <taxon>Staphylococcus</taxon>
    </lineage>
</organism>
<dbReference type="GO" id="GO:0140359">
    <property type="term" value="F:ABC-type transporter activity"/>
    <property type="evidence" value="ECO:0007669"/>
    <property type="project" value="InterPro"/>
</dbReference>
<accession>A0A3S7GTU5</accession>
<evidence type="ECO:0000259" key="10">
    <source>
        <dbReference type="PROSITE" id="PS50929"/>
    </source>
</evidence>
<dbReference type="GO" id="GO:0005886">
    <property type="term" value="C:plasma membrane"/>
    <property type="evidence" value="ECO:0007669"/>
    <property type="project" value="UniProtKB-SubCell"/>
</dbReference>